<dbReference type="Ensembl" id="ENSNVIT00000015535.1">
    <property type="protein sequence ID" value="ENSNVIP00000013276.1"/>
    <property type="gene ID" value="ENSNVIG00000010450.1"/>
</dbReference>
<dbReference type="Gene3D" id="4.10.410.10">
    <property type="entry name" value="Pancreatic trypsin inhibitor Kunitz domain"/>
    <property type="match status" value="1"/>
</dbReference>
<feature type="domain" description="BPTI/Kunitz inhibitor" evidence="3">
    <location>
        <begin position="44"/>
        <end position="94"/>
    </location>
</feature>
<keyword evidence="2" id="KW-0732">Signal</keyword>
<evidence type="ECO:0000259" key="3">
    <source>
        <dbReference type="PROSITE" id="PS50279"/>
    </source>
</evidence>
<proteinExistence type="predicted"/>
<dbReference type="PANTHER" id="PTHR10083">
    <property type="entry name" value="KUNITZ-TYPE PROTEASE INHIBITOR-RELATED"/>
    <property type="match status" value="1"/>
</dbReference>
<reference evidence="4" key="2">
    <citation type="submission" date="2025-09" db="UniProtKB">
        <authorList>
            <consortium name="Ensembl"/>
        </authorList>
    </citation>
    <scope>IDENTIFICATION</scope>
</reference>
<dbReference type="SMART" id="SM00131">
    <property type="entry name" value="KU"/>
    <property type="match status" value="1"/>
</dbReference>
<reference evidence="4" key="1">
    <citation type="submission" date="2025-08" db="UniProtKB">
        <authorList>
            <consortium name="Ensembl"/>
        </authorList>
    </citation>
    <scope>IDENTIFICATION</scope>
</reference>
<dbReference type="PRINTS" id="PR00759">
    <property type="entry name" value="BASICPTASE"/>
</dbReference>
<keyword evidence="5" id="KW-1185">Reference proteome</keyword>
<sequence>MKFRPLLVFCVLFCLVNITSSGELKAHLKKGAPWELSQILPALCQLPPVRGPCRGLFYRYFYNNTSSECERFTYSGCQGNANNFETTEICVRICKPPDESSFGEE</sequence>
<dbReference type="AlphaFoldDB" id="A0A8C7B650"/>
<dbReference type="GO" id="GO:0005615">
    <property type="term" value="C:extracellular space"/>
    <property type="evidence" value="ECO:0007669"/>
    <property type="project" value="TreeGrafter"/>
</dbReference>
<dbReference type="InterPro" id="IPR036880">
    <property type="entry name" value="Kunitz_BPTI_sf"/>
</dbReference>
<dbReference type="CDD" id="cd22632">
    <property type="entry name" value="Kunitz_ELP-like"/>
    <property type="match status" value="1"/>
</dbReference>
<evidence type="ECO:0000313" key="5">
    <source>
        <dbReference type="Proteomes" id="UP000694425"/>
    </source>
</evidence>
<dbReference type="Pfam" id="PF00014">
    <property type="entry name" value="Kunitz_BPTI"/>
    <property type="match status" value="1"/>
</dbReference>
<dbReference type="InterPro" id="IPR020901">
    <property type="entry name" value="Prtase_inh_Kunz-CS"/>
</dbReference>
<dbReference type="InterPro" id="IPR002223">
    <property type="entry name" value="Kunitz_BPTI"/>
</dbReference>
<gene>
    <name evidence="4" type="primary">SPINT3</name>
</gene>
<evidence type="ECO:0000313" key="4">
    <source>
        <dbReference type="Ensembl" id="ENSNVIP00000013276.1"/>
    </source>
</evidence>
<dbReference type="PROSITE" id="PS00280">
    <property type="entry name" value="BPTI_KUNITZ_1"/>
    <property type="match status" value="1"/>
</dbReference>
<dbReference type="FunFam" id="4.10.410.10:FF:000004">
    <property type="entry name" value="Tissue factor pathway inhibitor"/>
    <property type="match status" value="1"/>
</dbReference>
<organism evidence="4 5">
    <name type="scientific">Neovison vison</name>
    <name type="common">American mink</name>
    <name type="synonym">Mustela vison</name>
    <dbReference type="NCBI Taxonomy" id="452646"/>
    <lineage>
        <taxon>Eukaryota</taxon>
        <taxon>Metazoa</taxon>
        <taxon>Chordata</taxon>
        <taxon>Craniata</taxon>
        <taxon>Vertebrata</taxon>
        <taxon>Euteleostomi</taxon>
        <taxon>Mammalia</taxon>
        <taxon>Eutheria</taxon>
        <taxon>Laurasiatheria</taxon>
        <taxon>Carnivora</taxon>
        <taxon>Caniformia</taxon>
        <taxon>Musteloidea</taxon>
        <taxon>Mustelidae</taxon>
        <taxon>Mustelinae</taxon>
        <taxon>Neogale</taxon>
    </lineage>
</organism>
<protein>
    <recommendedName>
        <fullName evidence="3">BPTI/Kunitz inhibitor domain-containing protein</fullName>
    </recommendedName>
</protein>
<feature type="chain" id="PRO_5034066415" description="BPTI/Kunitz inhibitor domain-containing protein" evidence="2">
    <location>
        <begin position="22"/>
        <end position="105"/>
    </location>
</feature>
<evidence type="ECO:0000256" key="1">
    <source>
        <dbReference type="ARBA" id="ARBA00023157"/>
    </source>
</evidence>
<evidence type="ECO:0000256" key="2">
    <source>
        <dbReference type="SAM" id="SignalP"/>
    </source>
</evidence>
<dbReference type="PANTHER" id="PTHR10083:SF380">
    <property type="entry name" value="COLOSTRUM TRYPSIN INHIBITOR"/>
    <property type="match status" value="1"/>
</dbReference>
<feature type="signal peptide" evidence="2">
    <location>
        <begin position="1"/>
        <end position="21"/>
    </location>
</feature>
<name>A0A8C7B650_NEOVI</name>
<dbReference type="SUPFAM" id="SSF57362">
    <property type="entry name" value="BPTI-like"/>
    <property type="match status" value="1"/>
</dbReference>
<dbReference type="InterPro" id="IPR050098">
    <property type="entry name" value="TFPI/VKTCI-like"/>
</dbReference>
<dbReference type="PROSITE" id="PS50279">
    <property type="entry name" value="BPTI_KUNITZ_2"/>
    <property type="match status" value="1"/>
</dbReference>
<dbReference type="GO" id="GO:0004867">
    <property type="term" value="F:serine-type endopeptidase inhibitor activity"/>
    <property type="evidence" value="ECO:0007669"/>
    <property type="project" value="InterPro"/>
</dbReference>
<accession>A0A8C7B650</accession>
<dbReference type="GeneTree" id="ENSGT00950000183558"/>
<dbReference type="Proteomes" id="UP000694425">
    <property type="component" value="Unplaced"/>
</dbReference>
<keyword evidence="1" id="KW-1015">Disulfide bond</keyword>